<evidence type="ECO:0000313" key="2">
    <source>
        <dbReference type="Proteomes" id="UP000478052"/>
    </source>
</evidence>
<evidence type="ECO:0000313" key="1">
    <source>
        <dbReference type="EMBL" id="KAF0772836.1"/>
    </source>
</evidence>
<dbReference type="Proteomes" id="UP000478052">
    <property type="component" value="Unassembled WGS sequence"/>
</dbReference>
<sequence length="105" mass="11782">MYHSSAASTRCHAFTSRAVSAARRHSIFCRYAAITRLRTLPDVGSPDPPCFRFSWSTDFGSFGPIKYSKRASLPSPSLIVSVSATTVCRRRQHQFSRRHTSSRSD</sequence>
<keyword evidence="2" id="KW-1185">Reference proteome</keyword>
<name>A0A6G0ZN14_APHCR</name>
<protein>
    <submittedName>
        <fullName evidence="1">Uncharacterized protein</fullName>
    </submittedName>
</protein>
<organism evidence="1 2">
    <name type="scientific">Aphis craccivora</name>
    <name type="common">Cowpea aphid</name>
    <dbReference type="NCBI Taxonomy" id="307492"/>
    <lineage>
        <taxon>Eukaryota</taxon>
        <taxon>Metazoa</taxon>
        <taxon>Ecdysozoa</taxon>
        <taxon>Arthropoda</taxon>
        <taxon>Hexapoda</taxon>
        <taxon>Insecta</taxon>
        <taxon>Pterygota</taxon>
        <taxon>Neoptera</taxon>
        <taxon>Paraneoptera</taxon>
        <taxon>Hemiptera</taxon>
        <taxon>Sternorrhyncha</taxon>
        <taxon>Aphidomorpha</taxon>
        <taxon>Aphidoidea</taxon>
        <taxon>Aphididae</taxon>
        <taxon>Aphidini</taxon>
        <taxon>Aphis</taxon>
        <taxon>Aphis</taxon>
    </lineage>
</organism>
<proteinExistence type="predicted"/>
<dbReference type="EMBL" id="VUJU01000127">
    <property type="protein sequence ID" value="KAF0772836.1"/>
    <property type="molecule type" value="Genomic_DNA"/>
</dbReference>
<comment type="caution">
    <text evidence="1">The sequence shown here is derived from an EMBL/GenBank/DDBJ whole genome shotgun (WGS) entry which is preliminary data.</text>
</comment>
<accession>A0A6G0ZN14</accession>
<dbReference type="AlphaFoldDB" id="A0A6G0ZN14"/>
<gene>
    <name evidence="1" type="ORF">FWK35_00002943</name>
</gene>
<reference evidence="1 2" key="1">
    <citation type="submission" date="2019-08" db="EMBL/GenBank/DDBJ databases">
        <title>Whole genome of Aphis craccivora.</title>
        <authorList>
            <person name="Voronova N.V."/>
            <person name="Shulinski R.S."/>
            <person name="Bandarenka Y.V."/>
            <person name="Zhorov D.G."/>
            <person name="Warner D."/>
        </authorList>
    </citation>
    <scope>NUCLEOTIDE SEQUENCE [LARGE SCALE GENOMIC DNA]</scope>
    <source>
        <strain evidence="1">180601</strain>
        <tissue evidence="1">Whole Body</tissue>
    </source>
</reference>